<dbReference type="Pfam" id="PF13683">
    <property type="entry name" value="rve_3"/>
    <property type="match status" value="1"/>
</dbReference>
<gene>
    <name evidence="2" type="ORF">ACFPN5_24930</name>
</gene>
<keyword evidence="3" id="KW-1185">Reference proteome</keyword>
<comment type="caution">
    <text evidence="2">The sequence shown here is derived from an EMBL/GenBank/DDBJ whole genome shotgun (WGS) entry which is preliminary data.</text>
</comment>
<dbReference type="Proteomes" id="UP001596050">
    <property type="component" value="Unassembled WGS sequence"/>
</dbReference>
<evidence type="ECO:0000313" key="3">
    <source>
        <dbReference type="Proteomes" id="UP001596050"/>
    </source>
</evidence>
<dbReference type="InterPro" id="IPR001584">
    <property type="entry name" value="Integrase_cat-core"/>
</dbReference>
<dbReference type="SUPFAM" id="SSF53098">
    <property type="entry name" value="Ribonuclease H-like"/>
    <property type="match status" value="1"/>
</dbReference>
<dbReference type="EMBL" id="JBHSMU010000019">
    <property type="protein sequence ID" value="MFC5463063.1"/>
    <property type="molecule type" value="Genomic_DNA"/>
</dbReference>
<dbReference type="PANTHER" id="PTHR47515:SF1">
    <property type="entry name" value="BLR2054 PROTEIN"/>
    <property type="match status" value="1"/>
</dbReference>
<name>A0ABW0LB15_9BURK</name>
<dbReference type="PROSITE" id="PS50994">
    <property type="entry name" value="INTEGRASE"/>
    <property type="match status" value="1"/>
</dbReference>
<dbReference type="InterPro" id="IPR012337">
    <property type="entry name" value="RNaseH-like_sf"/>
</dbReference>
<evidence type="ECO:0000259" key="1">
    <source>
        <dbReference type="PROSITE" id="PS50994"/>
    </source>
</evidence>
<dbReference type="Gene3D" id="3.30.420.10">
    <property type="entry name" value="Ribonuclease H-like superfamily/Ribonuclease H"/>
    <property type="match status" value="1"/>
</dbReference>
<dbReference type="RefSeq" id="WP_379786544.1">
    <property type="nucleotide sequence ID" value="NZ_JBHSMU010000019.1"/>
</dbReference>
<feature type="domain" description="Integrase catalytic" evidence="1">
    <location>
        <begin position="1"/>
        <end position="68"/>
    </location>
</feature>
<evidence type="ECO:0000313" key="2">
    <source>
        <dbReference type="EMBL" id="MFC5463063.1"/>
    </source>
</evidence>
<reference evidence="3" key="1">
    <citation type="journal article" date="2019" name="Int. J. Syst. Evol. Microbiol.">
        <title>The Global Catalogue of Microorganisms (GCM) 10K type strain sequencing project: providing services to taxonomists for standard genome sequencing and annotation.</title>
        <authorList>
            <consortium name="The Broad Institute Genomics Platform"/>
            <consortium name="The Broad Institute Genome Sequencing Center for Infectious Disease"/>
            <person name="Wu L."/>
            <person name="Ma J."/>
        </authorList>
    </citation>
    <scope>NUCLEOTIDE SEQUENCE [LARGE SCALE GENOMIC DNA]</scope>
    <source>
        <strain evidence="3">KACC 12649</strain>
    </source>
</reference>
<accession>A0ABW0LB15</accession>
<proteinExistence type="predicted"/>
<sequence>MPGHRSIKPGSPWQNGFVERLNGKLRECLNGEWFVSRQWAKLIIEKWRHFYNNERQHSALGNRTPASV</sequence>
<dbReference type="InterPro" id="IPR036397">
    <property type="entry name" value="RNaseH_sf"/>
</dbReference>
<protein>
    <submittedName>
        <fullName evidence="2">Transposase</fullName>
    </submittedName>
</protein>
<dbReference type="PANTHER" id="PTHR47515">
    <property type="entry name" value="LOW CALCIUM RESPONSE LOCUS PROTEIN T"/>
    <property type="match status" value="1"/>
</dbReference>
<organism evidence="2 3">
    <name type="scientific">Massilia niabensis</name>
    <dbReference type="NCBI Taxonomy" id="544910"/>
    <lineage>
        <taxon>Bacteria</taxon>
        <taxon>Pseudomonadati</taxon>
        <taxon>Pseudomonadota</taxon>
        <taxon>Betaproteobacteria</taxon>
        <taxon>Burkholderiales</taxon>
        <taxon>Oxalobacteraceae</taxon>
        <taxon>Telluria group</taxon>
        <taxon>Massilia</taxon>
    </lineage>
</organism>